<dbReference type="Proteomes" id="UP000019112">
    <property type="component" value="Unassembled WGS sequence"/>
</dbReference>
<evidence type="ECO:0000313" key="1">
    <source>
        <dbReference type="EMBL" id="ETZ06848.1"/>
    </source>
</evidence>
<evidence type="ECO:0000313" key="2">
    <source>
        <dbReference type="Proteomes" id="UP000019112"/>
    </source>
</evidence>
<sequence>MNYLLIFKRTIHGKARNEKKYIFLFFLTFFLNQGFSFKDKQALPNQIFQKNDQNIFDHAIFELETFQNISLEKMMRDIKIVLSNKNDKKKAENFIKKINWEKISKKIDTVFSLEKTNVLKNSIKTIINAIFCENNHQDLCIKVLNLLNFEDRVDRLNDEKFVLLTEVILLNKNHSKIAKSMTNKKNTEKFNYWNIFSLVKNLFFNNNSLEVYKKAIKIIDLKERVPRLSDENFILLIRKILSKRNTPEVASQALNFINLGAQINKRTDNVFILLIKEILSSENSPEIAQKALDSVNFRKRVEELSDTDFILLIKEILSSENSPEIAQKTLASVDLKERVNKISYTCFSSLIEEIVSNKNNVNISIKAIEKIYLNRKNGLVYLYFIDLILVLLSEKSHCDLSKKVIDFIKPELSTLSGYSIFRLIEKIIHGYQAGNLSDDSSSPRKNLELQKKIIENINFNKINTILGLNRRFAECLLDLVISSDYPLVAQIVDQLCEFVTINENDKIIQKKVLHKIFTNKEIANILLSKMNFSSFKDSDDVVCEVMTWCFQTLHQLKAKNFENADTTVAIKLLSKLNIKKGEKTFWQNVDLALRLMPFSKSSKEVECFLSKLRCDIFEDFENLENINEILSVKSSSDPTYSDKMKAFTWKCFFENIQNLEEIFKACSISNYSETVNAFTNQLNFDEMNKHLLSKTPKDVNKNEHLEWYSSGILLRNILRATNESFAQTCLEKINFWGGDLTSDIGKTMTIFLFETKNTAIGNFLIEKIHASFDKDPLDEVQRDEFIKTILASYPAKEELKTKLMERLNWKEFFHATKSEKFSDIQ</sequence>
<reference evidence="1 2" key="1">
    <citation type="journal article" date="2014" name="FEMS Microbiol. Lett.">
        <title>Draft genome sequences of three Holospora species (Holospora obtusa, Holospora undulata, and Holospora elegans), endonuclear symbiotic bacteria of the ciliate Paramecium caudatum.</title>
        <authorList>
            <person name="Dohra H."/>
            <person name="Tanaka K."/>
            <person name="Suzuki T."/>
            <person name="Fujishima M."/>
            <person name="Suzuki H."/>
        </authorList>
    </citation>
    <scope>NUCLEOTIDE SEQUENCE [LARGE SCALE GENOMIC DNA]</scope>
    <source>
        <strain evidence="1 2">F1</strain>
    </source>
</reference>
<accession>W6TD54</accession>
<comment type="caution">
    <text evidence="1">The sequence shown here is derived from an EMBL/GenBank/DDBJ whole genome shotgun (WGS) entry which is preliminary data.</text>
</comment>
<gene>
    <name evidence="1" type="ORF">P618_200960</name>
</gene>
<name>W6TD54_HOLOB</name>
<dbReference type="EMBL" id="AWTR02000080">
    <property type="protein sequence ID" value="ETZ06848.1"/>
    <property type="molecule type" value="Genomic_DNA"/>
</dbReference>
<dbReference type="AlphaFoldDB" id="W6TD54"/>
<proteinExistence type="predicted"/>
<keyword evidence="2" id="KW-1185">Reference proteome</keyword>
<organism evidence="1 2">
    <name type="scientific">Holospora obtusa F1</name>
    <dbReference type="NCBI Taxonomy" id="1399147"/>
    <lineage>
        <taxon>Bacteria</taxon>
        <taxon>Pseudomonadati</taxon>
        <taxon>Pseudomonadota</taxon>
        <taxon>Alphaproteobacteria</taxon>
        <taxon>Holosporales</taxon>
        <taxon>Holosporaceae</taxon>
        <taxon>Holospora</taxon>
    </lineage>
</organism>
<protein>
    <submittedName>
        <fullName evidence="1">Uncharacterized protein</fullName>
    </submittedName>
</protein>